<gene>
    <name evidence="7" type="ORF">E8E12_000039</name>
</gene>
<dbReference type="InterPro" id="IPR029058">
    <property type="entry name" value="AB_hydrolase_fold"/>
</dbReference>
<dbReference type="InterPro" id="IPR027417">
    <property type="entry name" value="P-loop_NTPase"/>
</dbReference>
<evidence type="ECO:0000256" key="3">
    <source>
        <dbReference type="SAM" id="Phobius"/>
    </source>
</evidence>
<proteinExistence type="inferred from homology"/>
<evidence type="ECO:0000256" key="1">
    <source>
        <dbReference type="ARBA" id="ARBA00007920"/>
    </source>
</evidence>
<keyword evidence="3" id="KW-0812">Transmembrane</keyword>
<dbReference type="EMBL" id="SWKV01000317">
    <property type="protein sequence ID" value="KAF3028323.1"/>
    <property type="molecule type" value="Genomic_DNA"/>
</dbReference>
<keyword evidence="3" id="KW-1133">Transmembrane helix</keyword>
<sequence>MFVDGIVHSTTFVSLLVALIIILCCHAVFWHLTRTAPAPTPRVPVIKRFTLRINDVPSDKSREDLESELRFVISQHVDRFKDTTVNVHHCVKSHHRRKTACATATFASSLSAQTVIQQLQQADARLNVDDKFYGVTPLYDCGDGANVDVVAVPGLASHAIGSWRSKTNNVVWLRDYLPIDMPNVRVLLYGYDTSLLRKDSKHSKDSIETLGRRFLESIMGFRQDTGTTRRPLIFVGHSLGGLLIKEALIHAYKRPDDTQYFAIKTATYGLMFFGVPNYGLRNEQLRSLVDGQANASLVNDLVLDNDMEPSTYLRRISNDFSRCCKGRYQVVSFYELERSPTVQERNGTLAATGPEILMVTQQSATSVGLSFAADEDKLGLKTDHSGLVKYDNRQEPYNIVVRKLKTLVEQAGQAVKGRFAAETDLTPAQQRSWSDLNRPPYTSFRNSSKLAKPEKGTLKWLVERDEMPPNHSRDSILKENLSMDDFVAWRDSDASATLLVTGLPGQGKSVLSNFVLEHLESREANLPLVATKTIYYFCNIKNDEASRNASSVLRALIVQLCELRQRVFRLLHTDYETQSDRFLLAPFDTLWGIFERMLQDEAYNRIDCVIDGLDVYKEDMDELISKLSAWSGQKKTRGCPIVKLFCTSRPGLHLDKWPSEDRKTLRCNPQDLTLFVNTRIATLRGNFTDDMKDMIKRQCHERVDRTFLWLDVVIRRLETLTMPTIRTIQREFEQSSSDLEELYWNLIQDMLERRIDARMLAWVAYAQRPLSLKSLEDAMAIDVKENETSLERRKTKKPSLVSEEVQRAYGTLLDVIEGKVYLIHQSLKDYFESKDPLKTVIDVPPRLVPAYGCMAYLSSDDFQQERGDLDNFPLLPYAISNWHLHINTTADVMESDILQHLLKQLFHPLHLKKWSWMVHANRNSRPYSLSLKVDDFVPLAISDVAIFYDSAWLAKLLLSNDIAEMKSDFPSDCLSIAAGGGGNVLRALLENSAGEEFPLKSEAVLTITRTQNHSLFELLLMKRGNDIKITSDVVRAAARNPGSGEEVMALLLDKRGDEVHITSDVVEAAAGNYGSGKEIMALLLDKRGDEVHITSDVVEAAARNYGSGKDIMALLLDKRGDEVHITSDVVEAAARNYVSSKDIMALLLDKRGDEVHITSDVVKAAAGNYSSGKDIMALLLDKRGDEVHIASDVVKAAAGNWDSGEEVMTLLLDKQGDKVHITSEVVELIARRFDSKMMALLLDKRGDEVHITSDV</sequence>
<dbReference type="SUPFAM" id="SSF52540">
    <property type="entry name" value="P-loop containing nucleoside triphosphate hydrolases"/>
    <property type="match status" value="1"/>
</dbReference>
<keyword evidence="8" id="KW-1185">Reference proteome</keyword>
<dbReference type="Gene3D" id="1.20.5.340">
    <property type="match status" value="3"/>
</dbReference>
<accession>A0A9P4WFC9</accession>
<feature type="domain" description="GPI inositol-deacylase winged helix" evidence="5">
    <location>
        <begin position="753"/>
        <end position="833"/>
    </location>
</feature>
<dbReference type="Pfam" id="PF24883">
    <property type="entry name" value="NPHP3_N"/>
    <property type="match status" value="1"/>
</dbReference>
<evidence type="ECO:0000259" key="5">
    <source>
        <dbReference type="Pfam" id="PF22939"/>
    </source>
</evidence>
<comment type="caution">
    <text evidence="7">The sequence shown here is derived from an EMBL/GenBank/DDBJ whole genome shotgun (WGS) entry which is preliminary data.</text>
</comment>
<reference evidence="7" key="1">
    <citation type="submission" date="2019-04" db="EMBL/GenBank/DDBJ databases">
        <title>Sequencing of skin fungus with MAO and IRED activity.</title>
        <authorList>
            <person name="Marsaioli A.J."/>
            <person name="Bonatto J.M.C."/>
            <person name="Reis Junior O."/>
        </authorList>
    </citation>
    <scope>NUCLEOTIDE SEQUENCE</scope>
    <source>
        <strain evidence="7">28M1</strain>
    </source>
</reference>
<dbReference type="PANTHER" id="PTHR10039:SF14">
    <property type="entry name" value="NACHT DOMAIN-CONTAINING PROTEIN"/>
    <property type="match status" value="1"/>
</dbReference>
<comment type="similarity">
    <text evidence="1">Belongs to the putative lipase ROG1 family.</text>
</comment>
<dbReference type="Proteomes" id="UP000758155">
    <property type="component" value="Unassembled WGS sequence"/>
</dbReference>
<feature type="transmembrane region" description="Helical" evidence="3">
    <location>
        <begin position="12"/>
        <end position="32"/>
    </location>
</feature>
<keyword evidence="3" id="KW-0472">Membrane</keyword>
<dbReference type="OrthoDB" id="1658288at2759"/>
<dbReference type="InterPro" id="IPR055530">
    <property type="entry name" value="DUF7104"/>
</dbReference>
<dbReference type="Gene3D" id="3.40.50.1820">
    <property type="entry name" value="alpha/beta hydrolase"/>
    <property type="match status" value="1"/>
</dbReference>
<dbReference type="Pfam" id="PF22939">
    <property type="entry name" value="WHD_GPIID"/>
    <property type="match status" value="1"/>
</dbReference>
<dbReference type="InterPro" id="IPR054471">
    <property type="entry name" value="GPIID_WHD"/>
</dbReference>
<evidence type="ECO:0000313" key="7">
    <source>
        <dbReference type="EMBL" id="KAF3028323.1"/>
    </source>
</evidence>
<feature type="non-terminal residue" evidence="7">
    <location>
        <position position="1"/>
    </location>
</feature>
<feature type="domain" description="Nephrocystin 3-like N-terminal" evidence="6">
    <location>
        <begin position="481"/>
        <end position="649"/>
    </location>
</feature>
<organism evidence="7 8">
    <name type="scientific">Didymella heteroderae</name>
    <dbReference type="NCBI Taxonomy" id="1769908"/>
    <lineage>
        <taxon>Eukaryota</taxon>
        <taxon>Fungi</taxon>
        <taxon>Dikarya</taxon>
        <taxon>Ascomycota</taxon>
        <taxon>Pezizomycotina</taxon>
        <taxon>Dothideomycetes</taxon>
        <taxon>Pleosporomycetidae</taxon>
        <taxon>Pleosporales</taxon>
        <taxon>Pleosporineae</taxon>
        <taxon>Didymellaceae</taxon>
        <taxon>Didymella</taxon>
    </lineage>
</organism>
<evidence type="ECO:0000259" key="4">
    <source>
        <dbReference type="Pfam" id="PF05057"/>
    </source>
</evidence>
<evidence type="ECO:0000313" key="8">
    <source>
        <dbReference type="Proteomes" id="UP000758155"/>
    </source>
</evidence>
<dbReference type="InterPro" id="IPR056884">
    <property type="entry name" value="NPHP3-like_N"/>
</dbReference>
<protein>
    <submittedName>
        <fullName evidence="7">Uncharacterized protein</fullName>
    </submittedName>
</protein>
<dbReference type="SUPFAM" id="SSF53474">
    <property type="entry name" value="alpha/beta-Hydrolases"/>
    <property type="match status" value="1"/>
</dbReference>
<evidence type="ECO:0000259" key="6">
    <source>
        <dbReference type="Pfam" id="PF24883"/>
    </source>
</evidence>
<dbReference type="Gene3D" id="3.40.50.300">
    <property type="entry name" value="P-loop containing nucleotide triphosphate hydrolases"/>
    <property type="match status" value="1"/>
</dbReference>
<dbReference type="PANTHER" id="PTHR10039">
    <property type="entry name" value="AMELOGENIN"/>
    <property type="match status" value="1"/>
</dbReference>
<dbReference type="AlphaFoldDB" id="A0A9P4WFC9"/>
<dbReference type="InterPro" id="IPR007751">
    <property type="entry name" value="DUF676_lipase-like"/>
</dbReference>
<keyword evidence="2" id="KW-0677">Repeat</keyword>
<evidence type="ECO:0000256" key="2">
    <source>
        <dbReference type="ARBA" id="ARBA00022737"/>
    </source>
</evidence>
<feature type="domain" description="DUF676" evidence="4">
    <location>
        <begin position="200"/>
        <end position="259"/>
    </location>
</feature>
<name>A0A9P4WFC9_9PLEO</name>
<dbReference type="Pfam" id="PF23397">
    <property type="entry name" value="DUF7104"/>
    <property type="match status" value="8"/>
</dbReference>
<dbReference type="Pfam" id="PF05057">
    <property type="entry name" value="DUF676"/>
    <property type="match status" value="1"/>
</dbReference>